<dbReference type="InterPro" id="IPR015897">
    <property type="entry name" value="CHK_kinase-like"/>
</dbReference>
<dbReference type="AlphaFoldDB" id="A0A9W6LJS2"/>
<proteinExistence type="predicted"/>
<evidence type="ECO:0000259" key="1">
    <source>
        <dbReference type="SMART" id="SM00587"/>
    </source>
</evidence>
<keyword evidence="3" id="KW-1185">Reference proteome</keyword>
<protein>
    <recommendedName>
        <fullName evidence="1">CHK kinase-like domain-containing protein</fullName>
    </recommendedName>
</protein>
<dbReference type="SUPFAM" id="SSF53448">
    <property type="entry name" value="Nucleotide-diphospho-sugar transferases"/>
    <property type="match status" value="1"/>
</dbReference>
<dbReference type="InterPro" id="IPR002575">
    <property type="entry name" value="Aminoglycoside_PTrfase"/>
</dbReference>
<dbReference type="Pfam" id="PF00483">
    <property type="entry name" value="NTP_transferase"/>
    <property type="match status" value="1"/>
</dbReference>
<organism evidence="2 3">
    <name type="scientific">Thermodesulfovibrio yellowstonii</name>
    <dbReference type="NCBI Taxonomy" id="28262"/>
    <lineage>
        <taxon>Bacteria</taxon>
        <taxon>Pseudomonadati</taxon>
        <taxon>Nitrospirota</taxon>
        <taxon>Thermodesulfovibrionia</taxon>
        <taxon>Thermodesulfovibrionales</taxon>
        <taxon>Thermodesulfovibrionaceae</taxon>
        <taxon>Thermodesulfovibrio</taxon>
    </lineage>
</organism>
<name>A0A9W6LJS2_9BACT</name>
<dbReference type="InterPro" id="IPR011009">
    <property type="entry name" value="Kinase-like_dom_sf"/>
</dbReference>
<evidence type="ECO:0000313" key="3">
    <source>
        <dbReference type="Proteomes" id="UP001144297"/>
    </source>
</evidence>
<dbReference type="Proteomes" id="UP001144297">
    <property type="component" value="Unassembled WGS sequence"/>
</dbReference>
<dbReference type="SUPFAM" id="SSF56112">
    <property type="entry name" value="Protein kinase-like (PK-like)"/>
    <property type="match status" value="1"/>
</dbReference>
<dbReference type="InterPro" id="IPR005835">
    <property type="entry name" value="NTP_transferase_dom"/>
</dbReference>
<dbReference type="InterPro" id="IPR050486">
    <property type="entry name" value="Mannose-1P_guanyltransferase"/>
</dbReference>
<dbReference type="InterPro" id="IPR029044">
    <property type="entry name" value="Nucleotide-diphossugar_trans"/>
</dbReference>
<dbReference type="CDD" id="cd06422">
    <property type="entry name" value="NTP_transferase_like_1"/>
    <property type="match status" value="1"/>
</dbReference>
<dbReference type="PANTHER" id="PTHR22572">
    <property type="entry name" value="SUGAR-1-PHOSPHATE GUANYL TRANSFERASE"/>
    <property type="match status" value="1"/>
</dbReference>
<feature type="domain" description="CHK kinase-like" evidence="1">
    <location>
        <begin position="370"/>
        <end position="546"/>
    </location>
</feature>
<dbReference type="SMART" id="SM00587">
    <property type="entry name" value="CHK"/>
    <property type="match status" value="1"/>
</dbReference>
<dbReference type="Gene3D" id="3.90.1200.10">
    <property type="match status" value="1"/>
</dbReference>
<dbReference type="EMBL" id="BSDX01000001">
    <property type="protein sequence ID" value="GLI53506.1"/>
    <property type="molecule type" value="Genomic_DNA"/>
</dbReference>
<dbReference type="Gene3D" id="3.30.200.20">
    <property type="entry name" value="Phosphorylase Kinase, domain 1"/>
    <property type="match status" value="1"/>
</dbReference>
<comment type="caution">
    <text evidence="2">The sequence shown here is derived from an EMBL/GenBank/DDBJ whole genome shotgun (WGS) entry which is preliminary data.</text>
</comment>
<evidence type="ECO:0000313" key="2">
    <source>
        <dbReference type="EMBL" id="GLI53506.1"/>
    </source>
</evidence>
<dbReference type="Pfam" id="PF01636">
    <property type="entry name" value="APH"/>
    <property type="match status" value="1"/>
</dbReference>
<dbReference type="Gene3D" id="3.90.550.10">
    <property type="entry name" value="Spore Coat Polysaccharide Biosynthesis Protein SpsA, Chain A"/>
    <property type="match status" value="1"/>
</dbReference>
<reference evidence="2" key="1">
    <citation type="submission" date="2022-12" db="EMBL/GenBank/DDBJ databases">
        <title>Reference genome sequencing for broad-spectrum identification of bacterial and archaeal isolates by mass spectrometry.</title>
        <authorList>
            <person name="Sekiguchi Y."/>
            <person name="Tourlousse D.M."/>
        </authorList>
    </citation>
    <scope>NUCLEOTIDE SEQUENCE</scope>
    <source>
        <strain evidence="2">TSL-P1</strain>
    </source>
</reference>
<accession>A0A9W6LJS2</accession>
<sequence length="620" mass="71367">MLKGFILAAGFSKRLRPITEYIPKPLLPIAGEVLLDYVYNFLKSSGIERIGINLHYKAKEIEQYIKDIKERGFSLTVFHEKEILNTGGALYNARNFLKDSPFIVHNSDIYWDGNIRDAIKWHIDSGAQITLLIHDYPPDNKLLIDEEGNLTAVNSSAFSLKPSASLKSFAFTGVAIYNPEVLKLLPKGPSSVIDLWLKAKAQGFLVKVFPAKYSFWYDIGTPTGYARAVFEKLKRNFTSLYIHPSSTGCELIKPLGNVVIERDVRIKKTFTAKNIIILPETEFFPEISLISDCVVGRDFTLSISGWQGEKEILTHGGSTRNYFRKGNKVLCLWDNVNQEFDKTVTLGKFLKQKGFPVADIVDVKKEQKLIFLEDLGDLTLYSWLQCKRDNEEIFKVYKKIIDHIANLHWKISSETKELEGILPEFDYAYFRWESEYFLKECVEGVFGVNLSSLENTYMADLKQEFHIIAEKLSKSKKVILHRDLQSQNIMLKNGNVYFVDYQSARWGPAAYDLASLLWDPYVELNDEIRRELVDFYFKTTLNLSPSAFSLQPSAFLEELSLCRIQRHMQALGAYGFLSIKRDKRNFLKFIPPAIKLLYQDIEECQIELIELKKLIHKLKN</sequence>
<gene>
    <name evidence="2" type="ORF">TISLANDTSLP1_11990</name>
</gene>